<dbReference type="InterPro" id="IPR023561">
    <property type="entry name" value="Carbonic_anhydrase_a-class"/>
</dbReference>
<sequence length="310" mass="32460">MISQLLLAAAAITPAMAFCGGHTHLDRRAEGEVPINTFGYTGAIGPLFWNTLAAENTACNTGTTQSPIDMVAGVFNMVHGADISLEVPDVPAGAVFENLGTTVEVVMEGVGGKLTLPSGTELELKQFHFHHPSEHIDNGVSMPMEMHMVFQTTEAIPQTAVIGVYVDVDSGAAAAPIASIPSSNVTQTLMKPVVVTSRFGRRQNGKRAPSSVLETVFASVGAIATPGTKTTTGPLVMSEIVNAVLAGGFQSYAGSLTTPPCSEQVTWLVSTQKLTISAATFINARNILGFNSRFPQNAPGQPNVLAQIKL</sequence>
<dbReference type="RefSeq" id="XP_046016404.1">
    <property type="nucleotide sequence ID" value="XM_046156356.1"/>
</dbReference>
<comment type="similarity">
    <text evidence="1">Belongs to the alpha-carbonic anhydrase family.</text>
</comment>
<dbReference type="Proteomes" id="UP000756346">
    <property type="component" value="Unassembled WGS sequence"/>
</dbReference>
<evidence type="ECO:0000313" key="10">
    <source>
        <dbReference type="Proteomes" id="UP000756346"/>
    </source>
</evidence>
<dbReference type="InterPro" id="IPR041891">
    <property type="entry name" value="Alpha_CA_prokaryot-like"/>
</dbReference>
<accession>A0A9P8YG27</accession>
<dbReference type="OrthoDB" id="429145at2759"/>
<dbReference type="InterPro" id="IPR001148">
    <property type="entry name" value="CA_dom"/>
</dbReference>
<keyword evidence="5" id="KW-0456">Lyase</keyword>
<keyword evidence="4" id="KW-0862">Zinc</keyword>
<dbReference type="SUPFAM" id="SSF51069">
    <property type="entry name" value="Carbonic anhydrase"/>
    <property type="match status" value="1"/>
</dbReference>
<evidence type="ECO:0000256" key="3">
    <source>
        <dbReference type="ARBA" id="ARBA00022723"/>
    </source>
</evidence>
<dbReference type="PROSITE" id="PS51144">
    <property type="entry name" value="ALPHA_CA_2"/>
    <property type="match status" value="1"/>
</dbReference>
<dbReference type="SMART" id="SM01057">
    <property type="entry name" value="Carb_anhydrase"/>
    <property type="match status" value="1"/>
</dbReference>
<protein>
    <recommendedName>
        <fullName evidence="2">carbonic anhydrase</fullName>
        <ecNumber evidence="2">4.2.1.1</ecNumber>
    </recommendedName>
</protein>
<feature type="chain" id="PRO_5040352489" description="carbonic anhydrase" evidence="7">
    <location>
        <begin position="18"/>
        <end position="310"/>
    </location>
</feature>
<dbReference type="Pfam" id="PF00194">
    <property type="entry name" value="Carb_anhydrase"/>
    <property type="match status" value="2"/>
</dbReference>
<dbReference type="PANTHER" id="PTHR18952:SF265">
    <property type="entry name" value="CARBONIC ANHYDRASE"/>
    <property type="match status" value="1"/>
</dbReference>
<dbReference type="Gene3D" id="3.10.200.10">
    <property type="entry name" value="Alpha carbonic anhydrase"/>
    <property type="match status" value="1"/>
</dbReference>
<dbReference type="PANTHER" id="PTHR18952">
    <property type="entry name" value="CARBONIC ANHYDRASE"/>
    <property type="match status" value="1"/>
</dbReference>
<dbReference type="CDD" id="cd03124">
    <property type="entry name" value="alpha_CA_prokaryotic_like"/>
    <property type="match status" value="1"/>
</dbReference>
<dbReference type="EMBL" id="JAGTJQ010000002">
    <property type="protein sequence ID" value="KAH7037283.1"/>
    <property type="molecule type" value="Genomic_DNA"/>
</dbReference>
<dbReference type="GO" id="GO:0004089">
    <property type="term" value="F:carbonate dehydratase activity"/>
    <property type="evidence" value="ECO:0007669"/>
    <property type="project" value="UniProtKB-EC"/>
</dbReference>
<dbReference type="InterPro" id="IPR036398">
    <property type="entry name" value="CA_dom_sf"/>
</dbReference>
<proteinExistence type="inferred from homology"/>
<evidence type="ECO:0000256" key="6">
    <source>
        <dbReference type="ARBA" id="ARBA00048348"/>
    </source>
</evidence>
<evidence type="ECO:0000313" key="9">
    <source>
        <dbReference type="EMBL" id="KAH7037283.1"/>
    </source>
</evidence>
<feature type="signal peptide" evidence="7">
    <location>
        <begin position="1"/>
        <end position="17"/>
    </location>
</feature>
<keyword evidence="10" id="KW-1185">Reference proteome</keyword>
<dbReference type="GO" id="GO:0008270">
    <property type="term" value="F:zinc ion binding"/>
    <property type="evidence" value="ECO:0007669"/>
    <property type="project" value="InterPro"/>
</dbReference>
<reference evidence="9" key="1">
    <citation type="journal article" date="2021" name="Nat. Commun.">
        <title>Genetic determinants of endophytism in the Arabidopsis root mycobiome.</title>
        <authorList>
            <person name="Mesny F."/>
            <person name="Miyauchi S."/>
            <person name="Thiergart T."/>
            <person name="Pickel B."/>
            <person name="Atanasova L."/>
            <person name="Karlsson M."/>
            <person name="Huettel B."/>
            <person name="Barry K.W."/>
            <person name="Haridas S."/>
            <person name="Chen C."/>
            <person name="Bauer D."/>
            <person name="Andreopoulos W."/>
            <person name="Pangilinan J."/>
            <person name="LaButti K."/>
            <person name="Riley R."/>
            <person name="Lipzen A."/>
            <person name="Clum A."/>
            <person name="Drula E."/>
            <person name="Henrissat B."/>
            <person name="Kohler A."/>
            <person name="Grigoriev I.V."/>
            <person name="Martin F.M."/>
            <person name="Hacquard S."/>
        </authorList>
    </citation>
    <scope>NUCLEOTIDE SEQUENCE</scope>
    <source>
        <strain evidence="9">MPI-CAGE-CH-0230</strain>
    </source>
</reference>
<dbReference type="AlphaFoldDB" id="A0A9P8YG27"/>
<evidence type="ECO:0000259" key="8">
    <source>
        <dbReference type="PROSITE" id="PS51144"/>
    </source>
</evidence>
<evidence type="ECO:0000256" key="5">
    <source>
        <dbReference type="ARBA" id="ARBA00023239"/>
    </source>
</evidence>
<comment type="caution">
    <text evidence="9">The sequence shown here is derived from an EMBL/GenBank/DDBJ whole genome shotgun (WGS) entry which is preliminary data.</text>
</comment>
<dbReference type="EC" id="4.2.1.1" evidence="2"/>
<evidence type="ECO:0000256" key="1">
    <source>
        <dbReference type="ARBA" id="ARBA00010718"/>
    </source>
</evidence>
<comment type="catalytic activity">
    <reaction evidence="6">
        <text>hydrogencarbonate + H(+) = CO2 + H2O</text>
        <dbReference type="Rhea" id="RHEA:10748"/>
        <dbReference type="ChEBI" id="CHEBI:15377"/>
        <dbReference type="ChEBI" id="CHEBI:15378"/>
        <dbReference type="ChEBI" id="CHEBI:16526"/>
        <dbReference type="ChEBI" id="CHEBI:17544"/>
        <dbReference type="EC" id="4.2.1.1"/>
    </reaction>
</comment>
<feature type="domain" description="Alpha-carbonic anhydrase" evidence="8">
    <location>
        <begin position="36"/>
        <end position="310"/>
    </location>
</feature>
<organism evidence="9 10">
    <name type="scientific">Microdochium trichocladiopsis</name>
    <dbReference type="NCBI Taxonomy" id="1682393"/>
    <lineage>
        <taxon>Eukaryota</taxon>
        <taxon>Fungi</taxon>
        <taxon>Dikarya</taxon>
        <taxon>Ascomycota</taxon>
        <taxon>Pezizomycotina</taxon>
        <taxon>Sordariomycetes</taxon>
        <taxon>Xylariomycetidae</taxon>
        <taxon>Xylariales</taxon>
        <taxon>Microdochiaceae</taxon>
        <taxon>Microdochium</taxon>
    </lineage>
</organism>
<keyword evidence="7" id="KW-0732">Signal</keyword>
<gene>
    <name evidence="9" type="ORF">B0I36DRAFT_345425</name>
</gene>
<evidence type="ECO:0000256" key="7">
    <source>
        <dbReference type="SAM" id="SignalP"/>
    </source>
</evidence>
<keyword evidence="3" id="KW-0479">Metal-binding</keyword>
<evidence type="ECO:0000256" key="2">
    <source>
        <dbReference type="ARBA" id="ARBA00012925"/>
    </source>
</evidence>
<dbReference type="GeneID" id="70185902"/>
<evidence type="ECO:0000256" key="4">
    <source>
        <dbReference type="ARBA" id="ARBA00022833"/>
    </source>
</evidence>
<name>A0A9P8YG27_9PEZI</name>